<sequence length="127" mass="13981">MPSTFLIFFRAGSASLEGATDSLAGYGLTVVRKDDYLEVSRLGSPTYRVRIAQGSHVSSKARDIAAGTPYEEAMRDCNECFEVAINDLDEALDEVNTLMEIQGALQDVSGGYLFLPWNGSFSERWQD</sequence>
<evidence type="ECO:0000313" key="3">
    <source>
        <dbReference type="Proteomes" id="UP000233720"/>
    </source>
</evidence>
<gene>
    <name evidence="1" type="ORF">XpruCFBP8353_19120</name>
    <name evidence="2" type="ORF">XpruCFBP8354_19510</name>
</gene>
<organism evidence="1 3">
    <name type="scientific">Xanthomonas prunicola</name>
    <dbReference type="NCBI Taxonomy" id="2053930"/>
    <lineage>
        <taxon>Bacteria</taxon>
        <taxon>Pseudomonadati</taxon>
        <taxon>Pseudomonadota</taxon>
        <taxon>Gammaproteobacteria</taxon>
        <taxon>Lysobacterales</taxon>
        <taxon>Lysobacteraceae</taxon>
        <taxon>Xanthomonas</taxon>
    </lineage>
</organism>
<dbReference type="Proteomes" id="UP000233720">
    <property type="component" value="Unassembled WGS sequence"/>
</dbReference>
<accession>A0A2N3RFW0</accession>
<evidence type="ECO:0000313" key="2">
    <source>
        <dbReference type="EMBL" id="PKV15569.1"/>
    </source>
</evidence>
<proteinExistence type="predicted"/>
<protein>
    <submittedName>
        <fullName evidence="1">Uncharacterized protein</fullName>
    </submittedName>
</protein>
<keyword evidence="4" id="KW-1185">Reference proteome</keyword>
<dbReference type="OrthoDB" id="6058988at2"/>
<dbReference type="AlphaFoldDB" id="A0A2N3RFW0"/>
<evidence type="ECO:0000313" key="1">
    <source>
        <dbReference type="EMBL" id="PKV11359.1"/>
    </source>
</evidence>
<name>A0A2N3RFW0_9XANT</name>
<comment type="caution">
    <text evidence="1">The sequence shown here is derived from an EMBL/GenBank/DDBJ whole genome shotgun (WGS) entry which is preliminary data.</text>
</comment>
<dbReference type="EMBL" id="PHKV01000008">
    <property type="protein sequence ID" value="PKV11359.1"/>
    <property type="molecule type" value="Genomic_DNA"/>
</dbReference>
<dbReference type="EMBL" id="PHKW01000008">
    <property type="protein sequence ID" value="PKV15569.1"/>
    <property type="molecule type" value="Genomic_DNA"/>
</dbReference>
<evidence type="ECO:0000313" key="4">
    <source>
        <dbReference type="Proteomes" id="UP000233748"/>
    </source>
</evidence>
<dbReference type="Proteomes" id="UP000233748">
    <property type="component" value="Unassembled WGS sequence"/>
</dbReference>
<reference evidence="3 4" key="1">
    <citation type="submission" date="2017-11" db="EMBL/GenBank/DDBJ databases">
        <title>Xanthomonas prunicola sp. nov., a novel pathogen that affects nectarine (Prunus persica var. nectarine) trees.</title>
        <authorList>
            <person name="Lopez M."/>
            <person name="Lopez-Soriano P."/>
            <person name="Garita-Cambronero J."/>
            <person name="Beltran C."/>
            <person name="Taghouti G."/>
            <person name="Portier P."/>
            <person name="Cubero J."/>
            <person name="Fischer-Le Saux M."/>
            <person name="Marco-Noales E."/>
        </authorList>
    </citation>
    <scope>NUCLEOTIDE SEQUENCE [LARGE SCALE GENOMIC DNA]</scope>
    <source>
        <strain evidence="1 3">CFBP8353</strain>
        <strain evidence="2 4">CFBP8354</strain>
    </source>
</reference>